<sequence length="117" mass="13354">MPPYFTSEHTYTANYCEENVYYLCRKFLALNESQLEDDAKAEITPPASEVYAVFITNEWSSLKEDGSWMAPPPPYPPISTDGNTMNLDEFLSVTENIDSERFGRVISEDDFIPFFSG</sequence>
<comment type="similarity">
    <text evidence="1 8">Belongs to the NTAQ1 family.</text>
</comment>
<name>A0A9N8W0K5_9GLOM</name>
<evidence type="ECO:0000256" key="3">
    <source>
        <dbReference type="ARBA" id="ARBA00012718"/>
    </source>
</evidence>
<dbReference type="GO" id="GO:0070773">
    <property type="term" value="F:protein-N-terminal glutamine amidohydrolase activity"/>
    <property type="evidence" value="ECO:0007669"/>
    <property type="project" value="UniProtKB-UniRule"/>
</dbReference>
<dbReference type="Proteomes" id="UP000789739">
    <property type="component" value="Unassembled WGS sequence"/>
</dbReference>
<dbReference type="AlphaFoldDB" id="A0A9N8W0K5"/>
<comment type="function">
    <text evidence="8">Mediates the side-chain deamidation of N-terminal glutamine residues to glutamate, an important step in N-end rule pathway of protein degradation. Conversion of the resulting N-terminal glutamine to glutamate renders the protein susceptible to arginylation, polyubiquitination and degradation as specified by the N-end rule. Does not act on substrates with internal or C-terminal glutamine and does not act on non-glutamine residues in any position.</text>
</comment>
<dbReference type="Pfam" id="PF09764">
    <property type="entry name" value="Nt_Gln_amidase"/>
    <property type="match status" value="2"/>
</dbReference>
<evidence type="ECO:0000313" key="11">
    <source>
        <dbReference type="Proteomes" id="UP000789739"/>
    </source>
</evidence>
<dbReference type="GO" id="GO:0005829">
    <property type="term" value="C:cytosol"/>
    <property type="evidence" value="ECO:0007669"/>
    <property type="project" value="TreeGrafter"/>
</dbReference>
<dbReference type="Gene3D" id="3.10.620.10">
    <property type="entry name" value="Protein N-terminal glutamine amidohydrolase, alpha beta roll"/>
    <property type="match status" value="2"/>
</dbReference>
<evidence type="ECO:0000256" key="7">
    <source>
        <dbReference type="ARBA" id="ARBA00048768"/>
    </source>
</evidence>
<dbReference type="GO" id="GO:0005634">
    <property type="term" value="C:nucleus"/>
    <property type="evidence" value="ECO:0007669"/>
    <property type="project" value="TreeGrafter"/>
</dbReference>
<evidence type="ECO:0000313" key="10">
    <source>
        <dbReference type="EMBL" id="CAG8472893.1"/>
    </source>
</evidence>
<gene>
    <name evidence="10" type="ORF">PBRASI_LOCUS1161</name>
</gene>
<evidence type="ECO:0000256" key="8">
    <source>
        <dbReference type="RuleBase" id="RU367082"/>
    </source>
</evidence>
<reference evidence="10" key="1">
    <citation type="submission" date="2021-06" db="EMBL/GenBank/DDBJ databases">
        <authorList>
            <person name="Kallberg Y."/>
            <person name="Tangrot J."/>
            <person name="Rosling A."/>
        </authorList>
    </citation>
    <scope>NUCLEOTIDE SEQUENCE</scope>
    <source>
        <strain evidence="10">BR232B</strain>
    </source>
</reference>
<evidence type="ECO:0000256" key="6">
    <source>
        <dbReference type="ARBA" id="ARBA00029677"/>
    </source>
</evidence>
<dbReference type="EMBL" id="CAJVPI010000070">
    <property type="protein sequence ID" value="CAG8472893.1"/>
    <property type="molecule type" value="Genomic_DNA"/>
</dbReference>
<comment type="subunit">
    <text evidence="2 8">Monomer.</text>
</comment>
<feature type="domain" description="Protein N-terminal glutamine amidohydrolase alpha beta roll" evidence="9">
    <location>
        <begin position="11"/>
        <end position="59"/>
    </location>
</feature>
<dbReference type="PANTHER" id="PTHR13035">
    <property type="entry name" value="PROTEIN N-TERMINAL GLUTAMINE AMIDOHYDROLASE"/>
    <property type="match status" value="1"/>
</dbReference>
<dbReference type="InterPro" id="IPR039733">
    <property type="entry name" value="NTAQ1"/>
</dbReference>
<dbReference type="InterPro" id="IPR037132">
    <property type="entry name" value="N_Gln_amidohydro_ab_roll_sf"/>
</dbReference>
<comment type="caution">
    <text evidence="10">The sequence shown here is derived from an EMBL/GenBank/DDBJ whole genome shotgun (WGS) entry which is preliminary data.</text>
</comment>
<feature type="domain" description="Protein N-terminal glutamine amidohydrolase alpha beta roll" evidence="9">
    <location>
        <begin position="63"/>
        <end position="115"/>
    </location>
</feature>
<evidence type="ECO:0000259" key="9">
    <source>
        <dbReference type="Pfam" id="PF09764"/>
    </source>
</evidence>
<protein>
    <recommendedName>
        <fullName evidence="4 8">Protein N-terminal glutamine amidohydrolase</fullName>
        <ecNumber evidence="3 8">3.5.1.122</ecNumber>
    </recommendedName>
    <alternativeName>
        <fullName evidence="6 8">Protein NH2-terminal glutamine deamidase</fullName>
    </alternativeName>
</protein>
<dbReference type="PANTHER" id="PTHR13035:SF0">
    <property type="entry name" value="PROTEIN N-TERMINAL GLUTAMINE AMIDOHYDROLASE"/>
    <property type="match status" value="1"/>
</dbReference>
<dbReference type="EC" id="3.5.1.122" evidence="3 8"/>
<evidence type="ECO:0000256" key="2">
    <source>
        <dbReference type="ARBA" id="ARBA00011245"/>
    </source>
</evidence>
<keyword evidence="11" id="KW-1185">Reference proteome</keyword>
<keyword evidence="5 8" id="KW-0378">Hydrolase</keyword>
<proteinExistence type="inferred from homology"/>
<organism evidence="10 11">
    <name type="scientific">Paraglomus brasilianum</name>
    <dbReference type="NCBI Taxonomy" id="144538"/>
    <lineage>
        <taxon>Eukaryota</taxon>
        <taxon>Fungi</taxon>
        <taxon>Fungi incertae sedis</taxon>
        <taxon>Mucoromycota</taxon>
        <taxon>Glomeromycotina</taxon>
        <taxon>Glomeromycetes</taxon>
        <taxon>Paraglomerales</taxon>
        <taxon>Paraglomeraceae</taxon>
        <taxon>Paraglomus</taxon>
    </lineage>
</organism>
<comment type="catalytic activity">
    <reaction evidence="7 8">
        <text>N-terminal L-glutaminyl-[protein] + H2O = N-terminal L-glutamyl-[protein] + NH4(+)</text>
        <dbReference type="Rhea" id="RHEA:50680"/>
        <dbReference type="Rhea" id="RHEA-COMP:12668"/>
        <dbReference type="Rhea" id="RHEA-COMP:12777"/>
        <dbReference type="ChEBI" id="CHEBI:15377"/>
        <dbReference type="ChEBI" id="CHEBI:28938"/>
        <dbReference type="ChEBI" id="CHEBI:64721"/>
        <dbReference type="ChEBI" id="CHEBI:64722"/>
        <dbReference type="EC" id="3.5.1.122"/>
    </reaction>
</comment>
<dbReference type="InterPro" id="IPR023128">
    <property type="entry name" value="Prot_N_Gln_amidohydro_ab_roll"/>
</dbReference>
<accession>A0A9N8W0K5</accession>
<evidence type="ECO:0000256" key="1">
    <source>
        <dbReference type="ARBA" id="ARBA00008985"/>
    </source>
</evidence>
<evidence type="ECO:0000256" key="5">
    <source>
        <dbReference type="ARBA" id="ARBA00022801"/>
    </source>
</evidence>
<evidence type="ECO:0000256" key="4">
    <source>
        <dbReference type="ARBA" id="ARBA00021247"/>
    </source>
</evidence>
<dbReference type="OrthoDB" id="191192at2759"/>
<dbReference type="GO" id="GO:0008418">
    <property type="term" value="F:protein-N-terminal asparagine amidohydrolase activity"/>
    <property type="evidence" value="ECO:0007669"/>
    <property type="project" value="UniProtKB-UniRule"/>
</dbReference>